<proteinExistence type="predicted"/>
<dbReference type="Proteomes" id="UP000314982">
    <property type="component" value="Unassembled WGS sequence"/>
</dbReference>
<keyword evidence="4" id="KW-1185">Reference proteome</keyword>
<dbReference type="GO" id="GO:0044458">
    <property type="term" value="P:motile cilium assembly"/>
    <property type="evidence" value="ECO:0007669"/>
    <property type="project" value="TreeGrafter"/>
</dbReference>
<name>A0A4W5PUM3_9TELE</name>
<evidence type="ECO:0000256" key="1">
    <source>
        <dbReference type="SAM" id="MobiDB-lite"/>
    </source>
</evidence>
<dbReference type="AlphaFoldDB" id="A0A4W5PUM3"/>
<sequence length="906" mass="102114">MHYYGNESVWWMFCRGNNSPVFNGEVMEVAHTASETFTDSQRKKTPLPLCQLVEDRKRSPSNVPHHLLETQTYTKLKSNSAIQAEPSALHFSGFKLGKDYQRSLKFINISSEVINIHIIPTQTKHFKTKYLKKHRLVPGLSYTVKVHFCPDEWRYFYDCIRVHCKGEENLQVPVHAYPIIDDLHIPTHITIPAVPLGQSVSHVIPLSCSCPIDFEFQVYIIQPHKAFSVQPLSGVIPANGKVEVTVTFRPFKYDTSQVTLQVVISQLNSKPYVCTLSGSSSPHLALSQQEKDMGHAREVLFVDSRGPPPDSLIQPLTKTKQRSMRTPEKSKTVRKRRESDVKLSLKTAVDVSAPAGVVKILIQQPDKLSSKDLREAMMSQPKLGLQTRQMKEAFFETRVRQDIQEERANHLRWQVHLGKDPVSTQTKMQVLEERDVADYEYMVRKGEVRKERDFARGQPKLSTRRVLRNTGQAPVGTPSFRMYSSSHLEIKQRALRLFQQAARKVVIQCRMNNRLVSLRQLTQSLKCLSKGVRVEEETFHLLKISPDNVIPFTFPIFSLPNQSDELAPNALGAVPVRPIEVLVKRHSPFFNLKVPQHYKLMGYQPVSAFEAAASYIPPTQPRTLCTGAQDELLPRVIRSPSGCAVAEPEGEEDVEQEDECPSLSFTAPTALLKPPYAHPLRIFNPAPGLHAFKADPLYLECDLEFHLCPLPRYTIPKPSMFGMHTPSTQKTFLDRTDVIRGVMTWKKFPSAALVALSNTPTLTSSWAPRVSDPFNSDILPTMAPTALNGLPEDMTEELLDGQSESTGVSLTPEMIRAEFPLPENVPSTPRQLKDDSSKDDSSSLSPCKIPQMMPLSTANTTRESREQQLEMFLKSQTNRLGAKVMARLNHLNIVGKANSPSTPENK</sequence>
<dbReference type="STRING" id="62062.ENSHHUP00000067267"/>
<dbReference type="InterPro" id="IPR054089">
    <property type="entry name" value="Cep192-like_D3"/>
</dbReference>
<accession>A0A4W5PUM3</accession>
<evidence type="ECO:0000259" key="2">
    <source>
        <dbReference type="Pfam" id="PF22067"/>
    </source>
</evidence>
<dbReference type="PANTHER" id="PTHR46500">
    <property type="entry name" value="CILIA- AND FLAGELLA-ASSOCIATED PROTEIN 221"/>
    <property type="match status" value="1"/>
</dbReference>
<protein>
    <submittedName>
        <fullName evidence="3">Si:ch73-222h13.1</fullName>
    </submittedName>
</protein>
<reference evidence="3" key="3">
    <citation type="submission" date="2025-09" db="UniProtKB">
        <authorList>
            <consortium name="Ensembl"/>
        </authorList>
    </citation>
    <scope>IDENTIFICATION</scope>
</reference>
<feature type="domain" description="Cep192-like" evidence="2">
    <location>
        <begin position="194"/>
        <end position="279"/>
    </location>
</feature>
<evidence type="ECO:0000313" key="4">
    <source>
        <dbReference type="Proteomes" id="UP000314982"/>
    </source>
</evidence>
<reference evidence="3" key="2">
    <citation type="submission" date="2025-08" db="UniProtKB">
        <authorList>
            <consortium name="Ensembl"/>
        </authorList>
    </citation>
    <scope>IDENTIFICATION</scope>
</reference>
<reference evidence="4" key="1">
    <citation type="submission" date="2018-06" db="EMBL/GenBank/DDBJ databases">
        <title>Genome assembly of Danube salmon.</title>
        <authorList>
            <person name="Macqueen D.J."/>
            <person name="Gundappa M.K."/>
        </authorList>
    </citation>
    <scope>NUCLEOTIDE SEQUENCE [LARGE SCALE GENOMIC DNA]</scope>
</reference>
<dbReference type="GeneTree" id="ENSGT00390000006925"/>
<evidence type="ECO:0000313" key="3">
    <source>
        <dbReference type="Ensembl" id="ENSHHUP00000067267.1"/>
    </source>
</evidence>
<feature type="region of interest" description="Disordered" evidence="1">
    <location>
        <begin position="816"/>
        <end position="867"/>
    </location>
</feature>
<dbReference type="Gene3D" id="2.60.40.10">
    <property type="entry name" value="Immunoglobulins"/>
    <property type="match status" value="2"/>
</dbReference>
<dbReference type="PANTHER" id="PTHR46500:SF1">
    <property type="entry name" value="CILIA- AND FLAGELLA-ASSOCIATED PROTEIN 221"/>
    <property type="match status" value="1"/>
</dbReference>
<dbReference type="Pfam" id="PF22067">
    <property type="entry name" value="Cep192_D3"/>
    <property type="match status" value="1"/>
</dbReference>
<dbReference type="Ensembl" id="ENSHHUT00000069531.1">
    <property type="protein sequence ID" value="ENSHHUP00000067267.1"/>
    <property type="gene ID" value="ENSHHUG00000039659.1"/>
</dbReference>
<dbReference type="GO" id="GO:0097729">
    <property type="term" value="C:9+2 motile cilium"/>
    <property type="evidence" value="ECO:0007669"/>
    <property type="project" value="TreeGrafter"/>
</dbReference>
<feature type="compositionally biased region" description="Basic and acidic residues" evidence="1">
    <location>
        <begin position="831"/>
        <end position="841"/>
    </location>
</feature>
<dbReference type="InterPro" id="IPR013783">
    <property type="entry name" value="Ig-like_fold"/>
</dbReference>
<feature type="compositionally biased region" description="Basic and acidic residues" evidence="1">
    <location>
        <begin position="325"/>
        <end position="339"/>
    </location>
</feature>
<feature type="region of interest" description="Disordered" evidence="1">
    <location>
        <begin position="310"/>
        <end position="339"/>
    </location>
</feature>
<dbReference type="InterPro" id="IPR029676">
    <property type="entry name" value="CFAP221"/>
</dbReference>
<organism evidence="3 4">
    <name type="scientific">Hucho hucho</name>
    <name type="common">huchen</name>
    <dbReference type="NCBI Taxonomy" id="62062"/>
    <lineage>
        <taxon>Eukaryota</taxon>
        <taxon>Metazoa</taxon>
        <taxon>Chordata</taxon>
        <taxon>Craniata</taxon>
        <taxon>Vertebrata</taxon>
        <taxon>Euteleostomi</taxon>
        <taxon>Actinopterygii</taxon>
        <taxon>Neopterygii</taxon>
        <taxon>Teleostei</taxon>
        <taxon>Protacanthopterygii</taxon>
        <taxon>Salmoniformes</taxon>
        <taxon>Salmonidae</taxon>
        <taxon>Salmoninae</taxon>
        <taxon>Hucho</taxon>
    </lineage>
</organism>
<dbReference type="GO" id="GO:0003341">
    <property type="term" value="P:cilium movement"/>
    <property type="evidence" value="ECO:0007669"/>
    <property type="project" value="InterPro"/>
</dbReference>